<feature type="binding site" evidence="18">
    <location>
        <position position="74"/>
    </location>
    <ligand>
        <name>Zn(2+)</name>
        <dbReference type="ChEBI" id="CHEBI:29105"/>
        <note>catalytic</note>
    </ligand>
</feature>
<evidence type="ECO:0000256" key="9">
    <source>
        <dbReference type="ARBA" id="ARBA00022833"/>
    </source>
</evidence>
<dbReference type="NCBIfam" id="TIGR00227">
    <property type="entry name" value="ribD_Cterm"/>
    <property type="match status" value="1"/>
</dbReference>
<dbReference type="SUPFAM" id="SSF53597">
    <property type="entry name" value="Dihydrofolate reductase-like"/>
    <property type="match status" value="1"/>
</dbReference>
<reference evidence="20" key="1">
    <citation type="submission" date="2021-01" db="EMBL/GenBank/DDBJ databases">
        <title>Genome public.</title>
        <authorList>
            <person name="Liu C."/>
            <person name="Sun Q."/>
        </authorList>
    </citation>
    <scope>NUCLEOTIDE SEQUENCE</scope>
    <source>
        <strain evidence="20">YIM B02565</strain>
    </source>
</reference>
<comment type="cofactor">
    <cofactor evidence="15 18">
        <name>Zn(2+)</name>
        <dbReference type="ChEBI" id="CHEBI:29105"/>
    </cofactor>
    <text evidence="15 18">Binds 1 zinc ion.</text>
</comment>
<evidence type="ECO:0000313" key="21">
    <source>
        <dbReference type="Proteomes" id="UP000623681"/>
    </source>
</evidence>
<dbReference type="GO" id="GO:0008703">
    <property type="term" value="F:5-amino-6-(5-phosphoribosylamino)uracil reductase activity"/>
    <property type="evidence" value="ECO:0007669"/>
    <property type="project" value="UniProtKB-EC"/>
</dbReference>
<keyword evidence="10 15" id="KW-0521">NADP</keyword>
<name>A0A937FED6_9CLOT</name>
<feature type="active site" description="Proton donor" evidence="16">
    <location>
        <position position="51"/>
    </location>
</feature>
<evidence type="ECO:0000256" key="13">
    <source>
        <dbReference type="ARBA" id="ARBA00049861"/>
    </source>
</evidence>
<gene>
    <name evidence="20" type="primary">ribD</name>
    <name evidence="20" type="ORF">JK634_05895</name>
</gene>
<feature type="binding site" evidence="17">
    <location>
        <position position="153"/>
    </location>
    <ligand>
        <name>NADP(+)</name>
        <dbReference type="ChEBI" id="CHEBI:58349"/>
    </ligand>
</feature>
<evidence type="ECO:0000256" key="18">
    <source>
        <dbReference type="PIRSR" id="PIRSR006769-3"/>
    </source>
</evidence>
<dbReference type="FunFam" id="3.40.140.10:FF:000025">
    <property type="entry name" value="Riboflavin biosynthesis protein RibD"/>
    <property type="match status" value="1"/>
</dbReference>
<feature type="binding site" evidence="17">
    <location>
        <position position="199"/>
    </location>
    <ligand>
        <name>NADP(+)</name>
        <dbReference type="ChEBI" id="CHEBI:58349"/>
    </ligand>
</feature>
<dbReference type="InterPro" id="IPR024072">
    <property type="entry name" value="DHFR-like_dom_sf"/>
</dbReference>
<dbReference type="PIRSF" id="PIRSF006769">
    <property type="entry name" value="RibD"/>
    <property type="match status" value="1"/>
</dbReference>
<sequence length="365" mass="39864">MDVFYMKKALELARKGAGKVNPNPMVGAVIVKDDEIIGEGFHEFYGGPHAEVNALSSAVESVEGSTVYVTLEPCHHYGKTPPCVDALIRNKVARVVIGQKDPNPLVAGKSISKLLEHGIEVEVGILEEECKKLNEVFNKFIVTKEPFIVLKSAISLDGKIATHTGESKWITGKEAREEVQELRNSLSGIMVGVDTVIMDNPLLTCRIPNGRNPKRIIVDSNLRIPLDSKVLEVNEDSHCIIATTQKAPKEKVDILRNSGVEVIILPENDGKVSLKNLVVELGRKNIDGILLEGGGTLNYSALKEGIIDKVQYYISPKIIGGKDAKTSVEGDGVNRIEECFRLNEVTTKVIGEDILVEGYIKEGGY</sequence>
<keyword evidence="11 15" id="KW-0560">Oxidoreductase</keyword>
<keyword evidence="21" id="KW-1185">Reference proteome</keyword>
<keyword evidence="12" id="KW-0511">Multifunctional enzyme</keyword>
<dbReference type="InterPro" id="IPR002734">
    <property type="entry name" value="RibDG_C"/>
</dbReference>
<evidence type="ECO:0000256" key="17">
    <source>
        <dbReference type="PIRSR" id="PIRSR006769-2"/>
    </source>
</evidence>
<feature type="binding site" evidence="17">
    <location>
        <position position="203"/>
    </location>
    <ligand>
        <name>substrate</name>
    </ligand>
</feature>
<comment type="similarity">
    <text evidence="4 15">In the N-terminal section; belongs to the cytidine and deoxycytidylate deaminase family.</text>
</comment>
<feature type="binding site" evidence="17">
    <location>
        <position position="220"/>
    </location>
    <ligand>
        <name>NADP(+)</name>
        <dbReference type="ChEBI" id="CHEBI:58349"/>
    </ligand>
</feature>
<dbReference type="AlphaFoldDB" id="A0A937FED6"/>
<proteinExistence type="inferred from homology"/>
<evidence type="ECO:0000259" key="19">
    <source>
        <dbReference type="PROSITE" id="PS51747"/>
    </source>
</evidence>
<dbReference type="Gene3D" id="3.40.430.10">
    <property type="entry name" value="Dihydrofolate Reductase, subunit A"/>
    <property type="match status" value="1"/>
</dbReference>
<keyword evidence="7 15" id="KW-0479">Metal-binding</keyword>
<feature type="domain" description="CMP/dCMP-type deaminase" evidence="19">
    <location>
        <begin position="1"/>
        <end position="122"/>
    </location>
</feature>
<dbReference type="GO" id="GO:0008835">
    <property type="term" value="F:diaminohydroxyphosphoribosylaminopyrimidine deaminase activity"/>
    <property type="evidence" value="ECO:0007669"/>
    <property type="project" value="UniProtKB-EC"/>
</dbReference>
<dbReference type="NCBIfam" id="TIGR00326">
    <property type="entry name" value="eubact_ribD"/>
    <property type="match status" value="1"/>
</dbReference>
<evidence type="ECO:0000256" key="12">
    <source>
        <dbReference type="ARBA" id="ARBA00023268"/>
    </source>
</evidence>
<protein>
    <recommendedName>
        <fullName evidence="15">Riboflavin biosynthesis protein RibD</fullName>
    </recommendedName>
    <domain>
        <recommendedName>
            <fullName evidence="15">Diaminohydroxyphosphoribosylaminopyrimidine deaminase</fullName>
            <shortName evidence="15">DRAP deaminase</shortName>
            <ecNumber evidence="15">3.5.4.26</ecNumber>
        </recommendedName>
        <alternativeName>
            <fullName evidence="15">Riboflavin-specific deaminase</fullName>
        </alternativeName>
    </domain>
    <domain>
        <recommendedName>
            <fullName evidence="15">5-amino-6-(5-phosphoribosylamino)uracil reductase</fullName>
            <ecNumber evidence="15">1.1.1.193</ecNumber>
        </recommendedName>
        <alternativeName>
            <fullName evidence="15">HTP reductase</fullName>
        </alternativeName>
    </domain>
</protein>
<comment type="caution">
    <text evidence="20">The sequence shown here is derived from an EMBL/GenBank/DDBJ whole genome shotgun (WGS) entry which is preliminary data.</text>
</comment>
<dbReference type="RefSeq" id="WP_202766712.1">
    <property type="nucleotide sequence ID" value="NZ_JAESWA010000019.1"/>
</dbReference>
<feature type="binding site" evidence="18">
    <location>
        <position position="83"/>
    </location>
    <ligand>
        <name>Zn(2+)</name>
        <dbReference type="ChEBI" id="CHEBI:29105"/>
        <note>catalytic</note>
    </ligand>
</feature>
<feature type="binding site" evidence="17">
    <location>
        <begin position="294"/>
        <end position="300"/>
    </location>
    <ligand>
        <name>NADP(+)</name>
        <dbReference type="ChEBI" id="CHEBI:58349"/>
    </ligand>
</feature>
<evidence type="ECO:0000256" key="15">
    <source>
        <dbReference type="PIRNR" id="PIRNR006769"/>
    </source>
</evidence>
<feature type="binding site" evidence="17">
    <location>
        <position position="183"/>
    </location>
    <ligand>
        <name>substrate</name>
    </ligand>
</feature>
<dbReference type="GO" id="GO:0009231">
    <property type="term" value="P:riboflavin biosynthetic process"/>
    <property type="evidence" value="ECO:0007669"/>
    <property type="project" value="UniProtKB-KW"/>
</dbReference>
<dbReference type="PANTHER" id="PTHR38011:SF7">
    <property type="entry name" value="2,5-DIAMINO-6-RIBOSYLAMINO-4(3H)-PYRIMIDINONE 5'-PHOSPHATE REDUCTASE"/>
    <property type="match status" value="1"/>
</dbReference>
<dbReference type="PROSITE" id="PS51747">
    <property type="entry name" value="CYT_DCMP_DEAMINASES_2"/>
    <property type="match status" value="1"/>
</dbReference>
<evidence type="ECO:0000256" key="3">
    <source>
        <dbReference type="ARBA" id="ARBA00004910"/>
    </source>
</evidence>
<dbReference type="InterPro" id="IPR016193">
    <property type="entry name" value="Cytidine_deaminase-like"/>
</dbReference>
<evidence type="ECO:0000256" key="10">
    <source>
        <dbReference type="ARBA" id="ARBA00022857"/>
    </source>
</evidence>
<dbReference type="Pfam" id="PF01872">
    <property type="entry name" value="RibD_C"/>
    <property type="match status" value="1"/>
</dbReference>
<organism evidence="20 21">
    <name type="scientific">Clostridium paridis</name>
    <dbReference type="NCBI Taxonomy" id="2803863"/>
    <lineage>
        <taxon>Bacteria</taxon>
        <taxon>Bacillati</taxon>
        <taxon>Bacillota</taxon>
        <taxon>Clostridia</taxon>
        <taxon>Eubacteriales</taxon>
        <taxon>Clostridiaceae</taxon>
        <taxon>Clostridium</taxon>
    </lineage>
</organism>
<dbReference type="EC" id="1.1.1.193" evidence="15"/>
<evidence type="ECO:0000256" key="1">
    <source>
        <dbReference type="ARBA" id="ARBA00002151"/>
    </source>
</evidence>
<evidence type="ECO:0000256" key="7">
    <source>
        <dbReference type="ARBA" id="ARBA00022723"/>
    </source>
</evidence>
<dbReference type="Pfam" id="PF00383">
    <property type="entry name" value="dCMP_cyt_deam_1"/>
    <property type="match status" value="1"/>
</dbReference>
<comment type="pathway">
    <text evidence="2 15">Cofactor biosynthesis; riboflavin biosynthesis; 5-amino-6-(D-ribitylamino)uracil from GTP: step 2/4.</text>
</comment>
<dbReference type="CDD" id="cd01284">
    <property type="entry name" value="Riboflavin_deaminase-reductase"/>
    <property type="match status" value="1"/>
</dbReference>
<dbReference type="PROSITE" id="PS00903">
    <property type="entry name" value="CYT_DCMP_DEAMINASES_1"/>
    <property type="match status" value="1"/>
</dbReference>
<dbReference type="GO" id="GO:0050661">
    <property type="term" value="F:NADP binding"/>
    <property type="evidence" value="ECO:0007669"/>
    <property type="project" value="InterPro"/>
</dbReference>
<feature type="binding site" evidence="18">
    <location>
        <position position="49"/>
    </location>
    <ligand>
        <name>Zn(2+)</name>
        <dbReference type="ChEBI" id="CHEBI:29105"/>
        <note>catalytic</note>
    </ligand>
</feature>
<dbReference type="Proteomes" id="UP000623681">
    <property type="component" value="Unassembled WGS sequence"/>
</dbReference>
<evidence type="ECO:0000256" key="14">
    <source>
        <dbReference type="ARBA" id="ARBA00049886"/>
    </source>
</evidence>
<comment type="pathway">
    <text evidence="3 15">Cofactor biosynthesis; riboflavin biosynthesis; 5-amino-6-(D-ribitylamino)uracil from GTP: step 3/4.</text>
</comment>
<dbReference type="InterPro" id="IPR004794">
    <property type="entry name" value="Eubact_RibD"/>
</dbReference>
<comment type="catalytic activity">
    <reaction evidence="14 15">
        <text>2,5-diamino-6-hydroxy-4-(5-phosphoribosylamino)-pyrimidine + H2O + H(+) = 5-amino-6-(5-phospho-D-ribosylamino)uracil + NH4(+)</text>
        <dbReference type="Rhea" id="RHEA:21868"/>
        <dbReference type="ChEBI" id="CHEBI:15377"/>
        <dbReference type="ChEBI" id="CHEBI:15378"/>
        <dbReference type="ChEBI" id="CHEBI:28938"/>
        <dbReference type="ChEBI" id="CHEBI:58453"/>
        <dbReference type="ChEBI" id="CHEBI:58614"/>
        <dbReference type="EC" id="3.5.4.26"/>
    </reaction>
</comment>
<comment type="similarity">
    <text evidence="5 15">In the C-terminal section; belongs to the HTP reductase family.</text>
</comment>
<feature type="binding site" evidence="17">
    <location>
        <position position="292"/>
    </location>
    <ligand>
        <name>substrate</name>
    </ligand>
</feature>
<comment type="function">
    <text evidence="1 15">Converts 2,5-diamino-6-(ribosylamino)-4(3h)-pyrimidinone 5'-phosphate into 5-amino-6-(ribosylamino)-2,4(1h,3h)-pyrimidinedione 5'-phosphate.</text>
</comment>
<feature type="binding site" evidence="17">
    <location>
        <position position="206"/>
    </location>
    <ligand>
        <name>substrate</name>
    </ligand>
</feature>
<evidence type="ECO:0000256" key="11">
    <source>
        <dbReference type="ARBA" id="ARBA00023002"/>
    </source>
</evidence>
<dbReference type="GO" id="GO:0008270">
    <property type="term" value="F:zinc ion binding"/>
    <property type="evidence" value="ECO:0007669"/>
    <property type="project" value="InterPro"/>
</dbReference>
<evidence type="ECO:0000256" key="4">
    <source>
        <dbReference type="ARBA" id="ARBA00005259"/>
    </source>
</evidence>
<dbReference type="InterPro" id="IPR002125">
    <property type="entry name" value="CMP_dCMP_dom"/>
</dbReference>
<dbReference type="Gene3D" id="3.40.140.10">
    <property type="entry name" value="Cytidine Deaminase, domain 2"/>
    <property type="match status" value="1"/>
</dbReference>
<evidence type="ECO:0000256" key="16">
    <source>
        <dbReference type="PIRSR" id="PIRSR006769-1"/>
    </source>
</evidence>
<dbReference type="InterPro" id="IPR050765">
    <property type="entry name" value="Riboflavin_Biosynth_HTPR"/>
</dbReference>
<dbReference type="PANTHER" id="PTHR38011">
    <property type="entry name" value="DIHYDROFOLATE REDUCTASE FAMILY PROTEIN (AFU_ORTHOLOGUE AFUA_8G06820)"/>
    <property type="match status" value="1"/>
</dbReference>
<dbReference type="EMBL" id="JAESWA010000019">
    <property type="protein sequence ID" value="MBL4931330.1"/>
    <property type="molecule type" value="Genomic_DNA"/>
</dbReference>
<feature type="binding site" evidence="17">
    <location>
        <position position="195"/>
    </location>
    <ligand>
        <name>NADP(+)</name>
        <dbReference type="ChEBI" id="CHEBI:58349"/>
    </ligand>
</feature>
<dbReference type="InterPro" id="IPR016192">
    <property type="entry name" value="APOBEC/CMP_deaminase_Zn-bd"/>
</dbReference>
<dbReference type="EC" id="3.5.4.26" evidence="15"/>
<keyword evidence="9 15" id="KW-0862">Zinc</keyword>
<evidence type="ECO:0000313" key="20">
    <source>
        <dbReference type="EMBL" id="MBL4931330.1"/>
    </source>
</evidence>
<accession>A0A937FED6</accession>
<feature type="binding site" evidence="17">
    <location>
        <position position="167"/>
    </location>
    <ligand>
        <name>substrate</name>
    </ligand>
</feature>
<dbReference type="SUPFAM" id="SSF53927">
    <property type="entry name" value="Cytidine deaminase-like"/>
    <property type="match status" value="1"/>
</dbReference>
<comment type="catalytic activity">
    <reaction evidence="13 15">
        <text>5-amino-6-(5-phospho-D-ribitylamino)uracil + NADP(+) = 5-amino-6-(5-phospho-D-ribosylamino)uracil + NADPH + H(+)</text>
        <dbReference type="Rhea" id="RHEA:17845"/>
        <dbReference type="ChEBI" id="CHEBI:15378"/>
        <dbReference type="ChEBI" id="CHEBI:57783"/>
        <dbReference type="ChEBI" id="CHEBI:58349"/>
        <dbReference type="ChEBI" id="CHEBI:58421"/>
        <dbReference type="ChEBI" id="CHEBI:58453"/>
        <dbReference type="EC" id="1.1.1.193"/>
    </reaction>
</comment>
<keyword evidence="6 15" id="KW-0686">Riboflavin biosynthesis</keyword>
<evidence type="ECO:0000256" key="5">
    <source>
        <dbReference type="ARBA" id="ARBA00007417"/>
    </source>
</evidence>
<dbReference type="InterPro" id="IPR011549">
    <property type="entry name" value="RibD_C"/>
</dbReference>
<evidence type="ECO:0000256" key="6">
    <source>
        <dbReference type="ARBA" id="ARBA00022619"/>
    </source>
</evidence>
<evidence type="ECO:0000256" key="2">
    <source>
        <dbReference type="ARBA" id="ARBA00004882"/>
    </source>
</evidence>
<evidence type="ECO:0000256" key="8">
    <source>
        <dbReference type="ARBA" id="ARBA00022801"/>
    </source>
</evidence>
<feature type="binding site" evidence="17">
    <location>
        <position position="169"/>
    </location>
    <ligand>
        <name>NADP(+)</name>
        <dbReference type="ChEBI" id="CHEBI:58349"/>
    </ligand>
</feature>
<keyword evidence="8 15" id="KW-0378">Hydrolase</keyword>